<keyword evidence="2" id="KW-1133">Transmembrane helix</keyword>
<sequence length="357" mass="35934">MLAISTPISVLQDTFLFGTGTLARDGGGGSSPYNSIVRNTSPQGHPPAISTFMISAACSKTTAKWIYSSSWILLSSLPGLLVVDSAPVTIPGSGVTVTPDPLNGVLGNNGSSGKRSTQAGPSPSPSNSLTSASPSPSPSSTPLPQPPSVSSTPSTPPSSGTNPSNIPPPAAQGPASPSPNLTNGNGGGSESGSDDNCSSAGAVLVSCSFGPSTSPSGSSSPPLGGGWPPMPSSPMTSSNSVNSNDNNSNSNGNNGPQGGANSGTQTSVASIKAAIISIASVAAFGLVALTILVVRRRKQLKQQREEEQASFNAYGAYHSGKTRRLKKTDQHVGLSSFCSTDTRSSVPLKPLEQFWNP</sequence>
<gene>
    <name evidence="3" type="ORF">EMPS_01799</name>
</gene>
<feature type="compositionally biased region" description="Low complexity" evidence="1">
    <location>
        <begin position="148"/>
        <end position="164"/>
    </location>
</feature>
<evidence type="ECO:0000256" key="1">
    <source>
        <dbReference type="SAM" id="MobiDB-lite"/>
    </source>
</evidence>
<keyword evidence="4" id="KW-1185">Reference proteome</keyword>
<reference evidence="3" key="2">
    <citation type="journal article" date="2022" name="Microbiol. Resour. Announc.">
        <title>Whole-Genome Sequence of Entomortierella parvispora E1425, a Mucoromycotan Fungus Associated with Burkholderiaceae-Related Endosymbiotic Bacteria.</title>
        <authorList>
            <person name="Herlambang A."/>
            <person name="Guo Y."/>
            <person name="Takashima Y."/>
            <person name="Narisawa K."/>
            <person name="Ohta H."/>
            <person name="Nishizawa T."/>
        </authorList>
    </citation>
    <scope>NUCLEOTIDE SEQUENCE</scope>
    <source>
        <strain evidence="3">E1425</strain>
    </source>
</reference>
<name>A0A9P3H3K7_9FUNG</name>
<evidence type="ECO:0000256" key="2">
    <source>
        <dbReference type="SAM" id="Phobius"/>
    </source>
</evidence>
<reference evidence="3" key="1">
    <citation type="submission" date="2021-11" db="EMBL/GenBank/DDBJ databases">
        <authorList>
            <person name="Herlambang A."/>
            <person name="Guo Y."/>
            <person name="Takashima Y."/>
            <person name="Nishizawa T."/>
        </authorList>
    </citation>
    <scope>NUCLEOTIDE SEQUENCE</scope>
    <source>
        <strain evidence="3">E1425</strain>
    </source>
</reference>
<keyword evidence="2" id="KW-0472">Membrane</keyword>
<feature type="compositionally biased region" description="Low complexity" evidence="1">
    <location>
        <begin position="206"/>
        <end position="222"/>
    </location>
</feature>
<protein>
    <submittedName>
        <fullName evidence="3">Uncharacterized protein</fullName>
    </submittedName>
</protein>
<comment type="caution">
    <text evidence="3">The sequence shown here is derived from an EMBL/GenBank/DDBJ whole genome shotgun (WGS) entry which is preliminary data.</text>
</comment>
<organism evidence="3 4">
    <name type="scientific">Entomortierella parvispora</name>
    <dbReference type="NCBI Taxonomy" id="205924"/>
    <lineage>
        <taxon>Eukaryota</taxon>
        <taxon>Fungi</taxon>
        <taxon>Fungi incertae sedis</taxon>
        <taxon>Mucoromycota</taxon>
        <taxon>Mortierellomycotina</taxon>
        <taxon>Mortierellomycetes</taxon>
        <taxon>Mortierellales</taxon>
        <taxon>Mortierellaceae</taxon>
        <taxon>Entomortierella</taxon>
    </lineage>
</organism>
<feature type="region of interest" description="Disordered" evidence="1">
    <location>
        <begin position="93"/>
        <end position="264"/>
    </location>
</feature>
<accession>A0A9P3H3K7</accession>
<proteinExistence type="predicted"/>
<dbReference type="EMBL" id="BQFW01000002">
    <property type="protein sequence ID" value="GJJ69453.1"/>
    <property type="molecule type" value="Genomic_DNA"/>
</dbReference>
<keyword evidence="2" id="KW-0812">Transmembrane</keyword>
<evidence type="ECO:0000313" key="4">
    <source>
        <dbReference type="Proteomes" id="UP000827284"/>
    </source>
</evidence>
<feature type="compositionally biased region" description="Low complexity" evidence="1">
    <location>
        <begin position="102"/>
        <end position="113"/>
    </location>
</feature>
<dbReference type="Proteomes" id="UP000827284">
    <property type="component" value="Unassembled WGS sequence"/>
</dbReference>
<feature type="compositionally biased region" description="Low complexity" evidence="1">
    <location>
        <begin position="233"/>
        <end position="254"/>
    </location>
</feature>
<dbReference type="AlphaFoldDB" id="A0A9P3H3K7"/>
<feature type="compositionally biased region" description="Low complexity" evidence="1">
    <location>
        <begin position="125"/>
        <end position="134"/>
    </location>
</feature>
<dbReference type="OrthoDB" id="10648822at2759"/>
<feature type="compositionally biased region" description="Pro residues" evidence="1">
    <location>
        <begin position="135"/>
        <end position="147"/>
    </location>
</feature>
<feature type="transmembrane region" description="Helical" evidence="2">
    <location>
        <begin position="273"/>
        <end position="294"/>
    </location>
</feature>
<evidence type="ECO:0000313" key="3">
    <source>
        <dbReference type="EMBL" id="GJJ69453.1"/>
    </source>
</evidence>